<protein>
    <submittedName>
        <fullName evidence="1">Uncharacterized protein</fullName>
    </submittedName>
</protein>
<evidence type="ECO:0000313" key="2">
    <source>
        <dbReference type="Proteomes" id="UP000229115"/>
    </source>
</evidence>
<dbReference type="Pfam" id="PF24203">
    <property type="entry name" value="Phage_ProQ_C_like"/>
    <property type="match status" value="1"/>
</dbReference>
<accession>A0A0S2MVV8</accession>
<dbReference type="InterPro" id="IPR056982">
    <property type="entry name" value="Phage_ProQ_C-like"/>
</dbReference>
<name>A0A0S2MVV8_9CAUD</name>
<dbReference type="EMBL" id="KT962245">
    <property type="protein sequence ID" value="ALO80036.1"/>
    <property type="molecule type" value="Genomic_RNA"/>
</dbReference>
<evidence type="ECO:0000313" key="1">
    <source>
        <dbReference type="EMBL" id="ALO80036.1"/>
    </source>
</evidence>
<reference evidence="1 2" key="1">
    <citation type="submission" date="2015-10" db="EMBL/GenBank/DDBJ databases">
        <title>Large-scale maps of variable infection efficiencies in aquatic Bacteriodetes phage-host model systems.</title>
        <authorList>
            <person name="Holmfeldt K."/>
            <person name="Solonenko N."/>
            <person name="Howard-Varona C."/>
            <person name="Moreno M."/>
            <person name="Malmstrom R.R."/>
            <person name="Blow M.J."/>
            <person name="Sullivan M.B."/>
        </authorList>
    </citation>
    <scope>NUCLEOTIDE SEQUENCE [LARGE SCALE GENOMIC DNA]</scope>
</reference>
<proteinExistence type="predicted"/>
<organism evidence="1 2">
    <name type="scientific">Cellulophaga phage phi4:1_13</name>
    <dbReference type="NCBI Taxonomy" id="1747284"/>
    <lineage>
        <taxon>Viruses</taxon>
        <taxon>Duplodnaviria</taxon>
        <taxon>Heunggongvirae</taxon>
        <taxon>Uroviricota</taxon>
        <taxon>Caudoviricetes</taxon>
        <taxon>Lightbulbvirus</taxon>
        <taxon>Lightbulbvirus Cba41</taxon>
    </lineage>
</organism>
<dbReference type="Proteomes" id="UP000229115">
    <property type="component" value="Segment"/>
</dbReference>
<gene>
    <name evidence="1" type="ORF">Phi4113_027</name>
</gene>
<sequence length="112" mass="13089">MKIGDKIYLVPKNTRARYSTEKYKTVTVKSIGRKYFKVEEMPNDRFFIEKMKHDGGNYSSCYDCYLSLEVIEEEKERGILRLKIGKLFSYNTSLSLTQLRAINAIVENNEST</sequence>